<comment type="caution">
    <text evidence="1">The sequence shown here is derived from an EMBL/GenBank/DDBJ whole genome shotgun (WGS) entry which is preliminary data.</text>
</comment>
<dbReference type="EMBL" id="JAMTCO010000017">
    <property type="protein sequence ID" value="MCP2273644.1"/>
    <property type="molecule type" value="Genomic_DNA"/>
</dbReference>
<keyword evidence="2" id="KW-1185">Reference proteome</keyword>
<evidence type="ECO:0000313" key="1">
    <source>
        <dbReference type="EMBL" id="MCP2273644.1"/>
    </source>
</evidence>
<reference evidence="1 2" key="1">
    <citation type="submission" date="2022-06" db="EMBL/GenBank/DDBJ databases">
        <title>Genomic Encyclopedia of Archaeal and Bacterial Type Strains, Phase II (KMG-II): from individual species to whole genera.</title>
        <authorList>
            <person name="Goeker M."/>
        </authorList>
    </citation>
    <scope>NUCLEOTIDE SEQUENCE [LARGE SCALE GENOMIC DNA]</scope>
    <source>
        <strain evidence="1 2">DSM 44255</strain>
    </source>
</reference>
<dbReference type="Proteomes" id="UP001205185">
    <property type="component" value="Unassembled WGS sequence"/>
</dbReference>
<gene>
    <name evidence="1" type="ORF">LV75_006174</name>
</gene>
<proteinExistence type="predicted"/>
<sequence length="62" mass="6327">MEFTPTPGPVPGPPRDPARDEAIAEAVAGLDGLGALPVAEHVDRFDAVHIALTAALASIDKV</sequence>
<evidence type="ECO:0000313" key="2">
    <source>
        <dbReference type="Proteomes" id="UP001205185"/>
    </source>
</evidence>
<protein>
    <submittedName>
        <fullName evidence="1">Uncharacterized protein</fullName>
    </submittedName>
</protein>
<accession>A0ABT1ILW1</accession>
<dbReference type="RefSeq" id="WP_253890843.1">
    <property type="nucleotide sequence ID" value="NZ_BAAAVB010000004.1"/>
</dbReference>
<name>A0ABT1ILW1_9PSEU</name>
<organism evidence="1 2">
    <name type="scientific">Actinokineospora diospyrosa</name>
    <dbReference type="NCBI Taxonomy" id="103728"/>
    <lineage>
        <taxon>Bacteria</taxon>
        <taxon>Bacillati</taxon>
        <taxon>Actinomycetota</taxon>
        <taxon>Actinomycetes</taxon>
        <taxon>Pseudonocardiales</taxon>
        <taxon>Pseudonocardiaceae</taxon>
        <taxon>Actinokineospora</taxon>
    </lineage>
</organism>